<keyword evidence="2" id="KW-1133">Transmembrane helix</keyword>
<dbReference type="EMBL" id="CP060789">
    <property type="protein sequence ID" value="QNP54817.1"/>
    <property type="molecule type" value="Genomic_DNA"/>
</dbReference>
<feature type="region of interest" description="Disordered" evidence="1">
    <location>
        <begin position="493"/>
        <end position="552"/>
    </location>
</feature>
<feature type="region of interest" description="Disordered" evidence="1">
    <location>
        <begin position="417"/>
        <end position="448"/>
    </location>
</feature>
<dbReference type="AlphaFoldDB" id="A0A7H0H2Q1"/>
<dbReference type="KEGG" id="tdf:H9L22_10945"/>
<keyword evidence="2" id="KW-0812">Transmembrane</keyword>
<sequence length="608" mass="65129">MGAGAAAAYYRREPILAGILAFHARRSLLDPILEPWPSEGRYAQQADGWLDAVSGGVEALGAELARGINGPRPRDLVAVDPHTGTATPPELLVDTLQTYIDLTVNDRLARATRSVDEVAARQRARLREQLFTSTMEVLHESQNLGATTEFLEYLSTALGREAGAVWAASSAVGPEFDPPPLLKEIGEAVAGLPHGPSGATRAAGMAGIGLGVGVVLGGFVAPLVALGVGAAAALTGAGGVLLGVWMKRRALDGARRRLLDQLQQHVWFRVEQHITDQLWGLLAYLVRLVGRPDDLESGCLGGVAKMRASSQDYLQHLERVIAERFHEELTPTEFSIFLPRPEDSPTEALAARYGLPPEFDVTRALLAGITDGMDRPGGFVPEEAFARFYTAGGANPPSGLWNNLSELLADSPGALAAVGGSCRRGPPPSPTPKRTSRRTRSPGSRTSAAIFRRTPQPPCWRTPMRRVPLAATTRTPSPGCRCAGSRTCAPRTQGVPVTTTDPSPAPRPTVVRPTCGHQRRRRCRTRWPRSSLGARSRRSSWVGSGSRSTCRGGHCGWRPRPCGPGPSPRPLGWIAPWPAATATGSRPRQTTRACTAGRSSARSQAWRW</sequence>
<evidence type="ECO:0000313" key="3">
    <source>
        <dbReference type="EMBL" id="QNP54817.1"/>
    </source>
</evidence>
<evidence type="ECO:0000256" key="2">
    <source>
        <dbReference type="SAM" id="Phobius"/>
    </source>
</evidence>
<feature type="compositionally biased region" description="Basic residues" evidence="1">
    <location>
        <begin position="517"/>
        <end position="527"/>
    </location>
</feature>
<feature type="compositionally biased region" description="Low complexity" evidence="1">
    <location>
        <begin position="528"/>
        <end position="552"/>
    </location>
</feature>
<feature type="region of interest" description="Disordered" evidence="1">
    <location>
        <begin position="576"/>
        <end position="608"/>
    </location>
</feature>
<protein>
    <submittedName>
        <fullName evidence="3">Uncharacterized protein</fullName>
    </submittedName>
</protein>
<dbReference type="Proteomes" id="UP000516117">
    <property type="component" value="Chromosome"/>
</dbReference>
<dbReference type="RefSeq" id="WP_187719953.1">
    <property type="nucleotide sequence ID" value="NZ_CP060789.1"/>
</dbReference>
<proteinExistence type="predicted"/>
<gene>
    <name evidence="3" type="ORF">H9L22_10945</name>
</gene>
<feature type="compositionally biased region" description="Polar residues" evidence="1">
    <location>
        <begin position="582"/>
        <end position="608"/>
    </location>
</feature>
<feature type="transmembrane region" description="Helical" evidence="2">
    <location>
        <begin position="226"/>
        <end position="246"/>
    </location>
</feature>
<keyword evidence="4" id="KW-1185">Reference proteome</keyword>
<evidence type="ECO:0000256" key="1">
    <source>
        <dbReference type="SAM" id="MobiDB-lite"/>
    </source>
</evidence>
<keyword evidence="2" id="KW-0472">Membrane</keyword>
<evidence type="ECO:0000313" key="4">
    <source>
        <dbReference type="Proteomes" id="UP000516117"/>
    </source>
</evidence>
<organism evidence="3 4">
    <name type="scientific">Tessaracoccus defluvii</name>
    <dbReference type="NCBI Taxonomy" id="1285901"/>
    <lineage>
        <taxon>Bacteria</taxon>
        <taxon>Bacillati</taxon>
        <taxon>Actinomycetota</taxon>
        <taxon>Actinomycetes</taxon>
        <taxon>Propionibacteriales</taxon>
        <taxon>Propionibacteriaceae</taxon>
        <taxon>Tessaracoccus</taxon>
    </lineage>
</organism>
<reference evidence="3 4" key="1">
    <citation type="submission" date="2020-08" db="EMBL/GenBank/DDBJ databases">
        <title>Genome sequence of Tessaracoccus defluvii JCM 17540T.</title>
        <authorList>
            <person name="Hyun D.-W."/>
            <person name="Bae J.-W."/>
        </authorList>
    </citation>
    <scope>NUCLEOTIDE SEQUENCE [LARGE SCALE GENOMIC DNA]</scope>
    <source>
        <strain evidence="3 4">JCM 17540</strain>
    </source>
</reference>
<name>A0A7H0H2Q1_9ACTN</name>
<feature type="transmembrane region" description="Helical" evidence="2">
    <location>
        <begin position="202"/>
        <end position="220"/>
    </location>
</feature>
<accession>A0A7H0H2Q1</accession>